<name>A0ABX3NV22_9BACT</name>
<dbReference type="EMBL" id="LWBO01000020">
    <property type="protein sequence ID" value="OQP45387.1"/>
    <property type="molecule type" value="Genomic_DNA"/>
</dbReference>
<accession>A0ABX3NV22</accession>
<comment type="caution">
    <text evidence="1">The sequence shown here is derived from an EMBL/GenBank/DDBJ whole genome shotgun (WGS) entry which is preliminary data.</text>
</comment>
<keyword evidence="2" id="KW-1185">Reference proteome</keyword>
<evidence type="ECO:0000313" key="1">
    <source>
        <dbReference type="EMBL" id="OQP45387.1"/>
    </source>
</evidence>
<sequence>MTYPDQLCNVANDVKIIHSLKEQQFRQKAKLRSKKEILYQADLILRLDWACVNAKLKNESAPGNLDSGVVFERHHSLNWLINYLNQDWDHVREDT</sequence>
<gene>
    <name evidence="1" type="ORF">A4D02_33880</name>
</gene>
<dbReference type="Pfam" id="PF14094">
    <property type="entry name" value="DUF4272"/>
    <property type="match status" value="1"/>
</dbReference>
<protein>
    <recommendedName>
        <fullName evidence="3">DUF4272 domain-containing protein</fullName>
    </recommendedName>
</protein>
<organism evidence="1 2">
    <name type="scientific">Niastella koreensis</name>
    <dbReference type="NCBI Taxonomy" id="354356"/>
    <lineage>
        <taxon>Bacteria</taxon>
        <taxon>Pseudomonadati</taxon>
        <taxon>Bacteroidota</taxon>
        <taxon>Chitinophagia</taxon>
        <taxon>Chitinophagales</taxon>
        <taxon>Chitinophagaceae</taxon>
        <taxon>Niastella</taxon>
    </lineage>
</organism>
<reference evidence="1 2" key="1">
    <citation type="submission" date="2016-04" db="EMBL/GenBank/DDBJ databases">
        <authorList>
            <person name="Chen L."/>
            <person name="Zhuang W."/>
            <person name="Wang G."/>
        </authorList>
    </citation>
    <scope>NUCLEOTIDE SEQUENCE [LARGE SCALE GENOMIC DNA]</scope>
    <source>
        <strain evidence="2">GR20</strain>
    </source>
</reference>
<proteinExistence type="predicted"/>
<dbReference type="InterPro" id="IPR025368">
    <property type="entry name" value="DUF4272"/>
</dbReference>
<evidence type="ECO:0000313" key="2">
    <source>
        <dbReference type="Proteomes" id="UP000192277"/>
    </source>
</evidence>
<evidence type="ECO:0008006" key="3">
    <source>
        <dbReference type="Google" id="ProtNLM"/>
    </source>
</evidence>
<dbReference type="Proteomes" id="UP000192277">
    <property type="component" value="Unassembled WGS sequence"/>
</dbReference>